<gene>
    <name evidence="2" type="ORF">GRAN_3753</name>
</gene>
<dbReference type="Proteomes" id="UP000289437">
    <property type="component" value="Unassembled WGS sequence"/>
</dbReference>
<dbReference type="AlphaFoldDB" id="A0A4Q0SYP2"/>
<reference evidence="2 3" key="1">
    <citation type="submission" date="2018-11" db="EMBL/GenBank/DDBJ databases">
        <authorList>
            <person name="Mardanov A.V."/>
            <person name="Ravin N.V."/>
            <person name="Dedysh S.N."/>
        </authorList>
    </citation>
    <scope>NUCLEOTIDE SEQUENCE [LARGE SCALE GENOMIC DNA]</scope>
    <source>
        <strain evidence="2 3">AF10</strain>
    </source>
</reference>
<organism evidence="2 3">
    <name type="scientific">Granulicella sibirica</name>
    <dbReference type="NCBI Taxonomy" id="2479048"/>
    <lineage>
        <taxon>Bacteria</taxon>
        <taxon>Pseudomonadati</taxon>
        <taxon>Acidobacteriota</taxon>
        <taxon>Terriglobia</taxon>
        <taxon>Terriglobales</taxon>
        <taxon>Acidobacteriaceae</taxon>
        <taxon>Granulicella</taxon>
    </lineage>
</organism>
<dbReference type="EMBL" id="RDSM01000003">
    <property type="protein sequence ID" value="RXH54649.1"/>
    <property type="molecule type" value="Genomic_DNA"/>
</dbReference>
<keyword evidence="3" id="KW-1185">Reference proteome</keyword>
<protein>
    <submittedName>
        <fullName evidence="2">Uncharacterized protein</fullName>
    </submittedName>
</protein>
<reference evidence="3" key="2">
    <citation type="submission" date="2019-02" db="EMBL/GenBank/DDBJ databases">
        <title>Granulicella sibirica sp. nov., a psychrotolerant acidobacterium isolated from an organic soil layer in forested tundra, West Siberia.</title>
        <authorList>
            <person name="Oshkin I.Y."/>
            <person name="Kulichevskaya I.S."/>
            <person name="Rijpstra W.I.C."/>
            <person name="Sinninghe Damste J.S."/>
            <person name="Rakitin A.L."/>
            <person name="Ravin N.V."/>
            <person name="Dedysh S.N."/>
        </authorList>
    </citation>
    <scope>NUCLEOTIDE SEQUENCE [LARGE SCALE GENOMIC DNA]</scope>
    <source>
        <strain evidence="3">AF10</strain>
    </source>
</reference>
<sequence>MVEPGEGFRGLQKPDDGRSTNACRLASRLGGSCAGVFADVKNKRFRENVYESGKLNAVDEAAGRSKVRVP</sequence>
<evidence type="ECO:0000256" key="1">
    <source>
        <dbReference type="SAM" id="MobiDB-lite"/>
    </source>
</evidence>
<proteinExistence type="predicted"/>
<evidence type="ECO:0000313" key="3">
    <source>
        <dbReference type="Proteomes" id="UP000289437"/>
    </source>
</evidence>
<name>A0A4Q0SYP2_9BACT</name>
<feature type="region of interest" description="Disordered" evidence="1">
    <location>
        <begin position="1"/>
        <end position="20"/>
    </location>
</feature>
<accession>A0A4Q0SYP2</accession>
<comment type="caution">
    <text evidence="2">The sequence shown here is derived from an EMBL/GenBank/DDBJ whole genome shotgun (WGS) entry which is preliminary data.</text>
</comment>
<evidence type="ECO:0000313" key="2">
    <source>
        <dbReference type="EMBL" id="RXH54649.1"/>
    </source>
</evidence>